<keyword evidence="2" id="KW-0732">Signal</keyword>
<protein>
    <recommendedName>
        <fullName evidence="5">Reticulon domain-containing protein</fullName>
    </recommendedName>
</protein>
<reference evidence="3 4" key="1">
    <citation type="journal article" date="2014" name="Agronomy (Basel)">
        <title>A Draft Genome Sequence for Ensete ventricosum, the Drought-Tolerant Tree Against Hunger.</title>
        <authorList>
            <person name="Harrison J."/>
            <person name="Moore K.A."/>
            <person name="Paszkiewicz K."/>
            <person name="Jones T."/>
            <person name="Grant M."/>
            <person name="Ambacheew D."/>
            <person name="Muzemil S."/>
            <person name="Studholme D.J."/>
        </authorList>
    </citation>
    <scope>NUCLEOTIDE SEQUENCE [LARGE SCALE GENOMIC DNA]</scope>
</reference>
<evidence type="ECO:0000313" key="3">
    <source>
        <dbReference type="EMBL" id="RRT48584.1"/>
    </source>
</evidence>
<dbReference type="Proteomes" id="UP000287651">
    <property type="component" value="Unassembled WGS sequence"/>
</dbReference>
<feature type="chain" id="PRO_5019555864" description="Reticulon domain-containing protein" evidence="2">
    <location>
        <begin position="22"/>
        <end position="145"/>
    </location>
</feature>
<name>A0A426YA33_ENSVE</name>
<gene>
    <name evidence="3" type="ORF">B296_00029244</name>
</gene>
<comment type="caution">
    <text evidence="3">The sequence shown here is derived from an EMBL/GenBank/DDBJ whole genome shotgun (WGS) entry which is preliminary data.</text>
</comment>
<proteinExistence type="predicted"/>
<evidence type="ECO:0000256" key="2">
    <source>
        <dbReference type="SAM" id="SignalP"/>
    </source>
</evidence>
<evidence type="ECO:0008006" key="5">
    <source>
        <dbReference type="Google" id="ProtNLM"/>
    </source>
</evidence>
<keyword evidence="1" id="KW-1133">Transmembrane helix</keyword>
<accession>A0A426YA33</accession>
<organism evidence="3 4">
    <name type="scientific">Ensete ventricosum</name>
    <name type="common">Abyssinian banana</name>
    <name type="synonym">Musa ensete</name>
    <dbReference type="NCBI Taxonomy" id="4639"/>
    <lineage>
        <taxon>Eukaryota</taxon>
        <taxon>Viridiplantae</taxon>
        <taxon>Streptophyta</taxon>
        <taxon>Embryophyta</taxon>
        <taxon>Tracheophyta</taxon>
        <taxon>Spermatophyta</taxon>
        <taxon>Magnoliopsida</taxon>
        <taxon>Liliopsida</taxon>
        <taxon>Zingiberales</taxon>
        <taxon>Musaceae</taxon>
        <taxon>Ensete</taxon>
    </lineage>
</organism>
<sequence>MFVFSLPMVIFLFAYEMLTVSGPSVDKISRQSICDSILVLFWGSDDGIDWNIYHKWLQRVDFDHARDSFCVICLNAILDLSSFVVNSIVGGILIIVGLYLVTWARYKEAISSTSIAYVDHHAPLLEEDESLMKKQEASSSHSEIP</sequence>
<dbReference type="EMBL" id="AMZH03013862">
    <property type="protein sequence ID" value="RRT48584.1"/>
    <property type="molecule type" value="Genomic_DNA"/>
</dbReference>
<evidence type="ECO:0000256" key="1">
    <source>
        <dbReference type="SAM" id="Phobius"/>
    </source>
</evidence>
<feature type="transmembrane region" description="Helical" evidence="1">
    <location>
        <begin position="80"/>
        <end position="101"/>
    </location>
</feature>
<keyword evidence="1" id="KW-0812">Transmembrane</keyword>
<evidence type="ECO:0000313" key="4">
    <source>
        <dbReference type="Proteomes" id="UP000287651"/>
    </source>
</evidence>
<feature type="signal peptide" evidence="2">
    <location>
        <begin position="1"/>
        <end position="21"/>
    </location>
</feature>
<dbReference type="AlphaFoldDB" id="A0A426YA33"/>
<keyword evidence="1" id="KW-0472">Membrane</keyword>